<dbReference type="PANTHER" id="PTHR11746">
    <property type="entry name" value="O-METHYLTRANSFERASE"/>
    <property type="match status" value="1"/>
</dbReference>
<dbReference type="SUPFAM" id="SSF46785">
    <property type="entry name" value="Winged helix' DNA-binding domain"/>
    <property type="match status" value="1"/>
</dbReference>
<accession>J3MFC3</accession>
<evidence type="ECO:0000259" key="5">
    <source>
        <dbReference type="Pfam" id="PF00891"/>
    </source>
</evidence>
<dbReference type="AlphaFoldDB" id="J3MFC3"/>
<dbReference type="InterPro" id="IPR036388">
    <property type="entry name" value="WH-like_DNA-bd_sf"/>
</dbReference>
<dbReference type="SUPFAM" id="SSF53335">
    <property type="entry name" value="S-adenosyl-L-methionine-dependent methyltransferases"/>
    <property type="match status" value="1"/>
</dbReference>
<dbReference type="Gramene" id="OB06G27170.1">
    <property type="protein sequence ID" value="OB06G27170.1"/>
    <property type="gene ID" value="OB06G27170"/>
</dbReference>
<name>J3MFC3_ORYBR</name>
<feature type="domain" description="O-methyltransferase C-terminal" evidence="5">
    <location>
        <begin position="155"/>
        <end position="354"/>
    </location>
</feature>
<evidence type="ECO:0000259" key="6">
    <source>
        <dbReference type="Pfam" id="PF08100"/>
    </source>
</evidence>
<protein>
    <recommendedName>
        <fullName evidence="9">O-methyltransferase domain-containing protein</fullName>
    </recommendedName>
</protein>
<keyword evidence="8" id="KW-1185">Reference proteome</keyword>
<dbReference type="InterPro" id="IPR029063">
    <property type="entry name" value="SAM-dependent_MTases_sf"/>
</dbReference>
<dbReference type="FunFam" id="3.40.50.150:FF:000057">
    <property type="entry name" value="O-methyltransferase ZRP4"/>
    <property type="match status" value="1"/>
</dbReference>
<keyword evidence="2" id="KW-0808">Transferase</keyword>
<dbReference type="Pfam" id="PF00891">
    <property type="entry name" value="Methyltransf_2"/>
    <property type="match status" value="1"/>
</dbReference>
<evidence type="ECO:0000256" key="4">
    <source>
        <dbReference type="PIRSR" id="PIRSR005739-1"/>
    </source>
</evidence>
<reference evidence="7" key="1">
    <citation type="journal article" date="2013" name="Nat. Commun.">
        <title>Whole-genome sequencing of Oryza brachyantha reveals mechanisms underlying Oryza genome evolution.</title>
        <authorList>
            <person name="Chen J."/>
            <person name="Huang Q."/>
            <person name="Gao D."/>
            <person name="Wang J."/>
            <person name="Lang Y."/>
            <person name="Liu T."/>
            <person name="Li B."/>
            <person name="Bai Z."/>
            <person name="Luis Goicoechea J."/>
            <person name="Liang C."/>
            <person name="Chen C."/>
            <person name="Zhang W."/>
            <person name="Sun S."/>
            <person name="Liao Y."/>
            <person name="Zhang X."/>
            <person name="Yang L."/>
            <person name="Song C."/>
            <person name="Wang M."/>
            <person name="Shi J."/>
            <person name="Liu G."/>
            <person name="Liu J."/>
            <person name="Zhou H."/>
            <person name="Zhou W."/>
            <person name="Yu Q."/>
            <person name="An N."/>
            <person name="Chen Y."/>
            <person name="Cai Q."/>
            <person name="Wang B."/>
            <person name="Liu B."/>
            <person name="Min J."/>
            <person name="Huang Y."/>
            <person name="Wu H."/>
            <person name="Li Z."/>
            <person name="Zhang Y."/>
            <person name="Yin Y."/>
            <person name="Song W."/>
            <person name="Jiang J."/>
            <person name="Jackson S.A."/>
            <person name="Wing R.A."/>
            <person name="Wang J."/>
            <person name="Chen M."/>
        </authorList>
    </citation>
    <scope>NUCLEOTIDE SEQUENCE [LARGE SCALE GENOMIC DNA]</scope>
    <source>
        <strain evidence="7">cv. IRGC 101232</strain>
    </source>
</reference>
<dbReference type="InterPro" id="IPR001077">
    <property type="entry name" value="COMT_C"/>
</dbReference>
<dbReference type="GO" id="GO:0046983">
    <property type="term" value="F:protein dimerization activity"/>
    <property type="evidence" value="ECO:0007669"/>
    <property type="project" value="InterPro"/>
</dbReference>
<dbReference type="GO" id="GO:0008171">
    <property type="term" value="F:O-methyltransferase activity"/>
    <property type="evidence" value="ECO:0007669"/>
    <property type="project" value="InterPro"/>
</dbReference>
<proteinExistence type="predicted"/>
<dbReference type="OMA" id="MEAIQNM"/>
<dbReference type="HOGENOM" id="CLU_005533_7_0_1"/>
<evidence type="ECO:0000256" key="3">
    <source>
        <dbReference type="ARBA" id="ARBA00022691"/>
    </source>
</evidence>
<dbReference type="GeneID" id="102703789"/>
<keyword evidence="3" id="KW-0949">S-adenosyl-L-methionine</keyword>
<evidence type="ECO:0000313" key="8">
    <source>
        <dbReference type="Proteomes" id="UP000006038"/>
    </source>
</evidence>
<dbReference type="PIRSF" id="PIRSF005739">
    <property type="entry name" value="O-mtase"/>
    <property type="match status" value="1"/>
</dbReference>
<dbReference type="Proteomes" id="UP000006038">
    <property type="component" value="Chromosome 6"/>
</dbReference>
<dbReference type="RefSeq" id="XP_006657087.1">
    <property type="nucleotide sequence ID" value="XM_006657024.3"/>
</dbReference>
<evidence type="ECO:0000313" key="7">
    <source>
        <dbReference type="EnsemblPlants" id="OB06G27170.1"/>
    </source>
</evidence>
<dbReference type="InterPro" id="IPR036390">
    <property type="entry name" value="WH_DNA-bd_sf"/>
</dbReference>
<reference evidence="7" key="2">
    <citation type="submission" date="2013-04" db="UniProtKB">
        <authorList>
            <consortium name="EnsemblPlants"/>
        </authorList>
    </citation>
    <scope>IDENTIFICATION</scope>
</reference>
<organism evidence="7">
    <name type="scientific">Oryza brachyantha</name>
    <name type="common">malo sina</name>
    <dbReference type="NCBI Taxonomy" id="4533"/>
    <lineage>
        <taxon>Eukaryota</taxon>
        <taxon>Viridiplantae</taxon>
        <taxon>Streptophyta</taxon>
        <taxon>Embryophyta</taxon>
        <taxon>Tracheophyta</taxon>
        <taxon>Spermatophyta</taxon>
        <taxon>Magnoliopsida</taxon>
        <taxon>Liliopsida</taxon>
        <taxon>Poales</taxon>
        <taxon>Poaceae</taxon>
        <taxon>BOP clade</taxon>
        <taxon>Oryzoideae</taxon>
        <taxon>Oryzeae</taxon>
        <taxon>Oryzinae</taxon>
        <taxon>Oryza</taxon>
    </lineage>
</organism>
<dbReference type="InterPro" id="IPR016461">
    <property type="entry name" value="COMT-like"/>
</dbReference>
<sequence length="377" mass="40219">MALKLLAEVSPQELLVALGVFHHHALAYVKSTALKCAVDLGIPDAIHRRGGAATLADVTADAAVHPAKVSDLRRLMDLLSTTGIFTSSTGAGGDDGEGTVVYGLTTAGRFVVGSHNLSPMVQFLVDPLVVSSFFSMPDWFRSEPPAAAAAGAGGGTSSLFEAAHGCSQWEMAGRNSALNSVINSSMVADSYVFIQIVLADKRHVFSGLSSVVDVGGGHGVIMQVIAREFPHIKCSVLDLPHVVGQAPAGDGKVQYIPGNMFESIPPADAVVLKSILHDWSDDDCVKILERCKEAIPERKAGGKVIIMEMVRGSGPQASKIKEMEAIQNMFMMYINGKERDENELKKIFTAAGFSEDYKIMPVVGPFSLIEIYPCMNE</sequence>
<evidence type="ECO:0000256" key="1">
    <source>
        <dbReference type="ARBA" id="ARBA00022603"/>
    </source>
</evidence>
<dbReference type="GO" id="GO:0008757">
    <property type="term" value="F:S-adenosylmethionine-dependent methyltransferase activity"/>
    <property type="evidence" value="ECO:0007669"/>
    <property type="project" value="UniProtKB-ARBA"/>
</dbReference>
<dbReference type="InterPro" id="IPR012967">
    <property type="entry name" value="COMT_dimerisation"/>
</dbReference>
<dbReference type="Gene3D" id="3.40.50.150">
    <property type="entry name" value="Vaccinia Virus protein VP39"/>
    <property type="match status" value="1"/>
</dbReference>
<gene>
    <name evidence="7" type="primary">LOC102703789</name>
</gene>
<dbReference type="eggNOG" id="KOG3178">
    <property type="taxonomic scope" value="Eukaryota"/>
</dbReference>
<dbReference type="Gene3D" id="1.10.10.10">
    <property type="entry name" value="Winged helix-like DNA-binding domain superfamily/Winged helix DNA-binding domain"/>
    <property type="match status" value="1"/>
</dbReference>
<dbReference type="GO" id="GO:0032259">
    <property type="term" value="P:methylation"/>
    <property type="evidence" value="ECO:0007669"/>
    <property type="project" value="UniProtKB-KW"/>
</dbReference>
<feature type="domain" description="O-methyltransferase dimerisation" evidence="6">
    <location>
        <begin position="23"/>
        <end position="112"/>
    </location>
</feature>
<evidence type="ECO:0000256" key="2">
    <source>
        <dbReference type="ARBA" id="ARBA00022679"/>
    </source>
</evidence>
<dbReference type="KEGG" id="obr:102703789"/>
<dbReference type="OrthoDB" id="1606438at2759"/>
<dbReference type="EnsemblPlants" id="OB06G27170.1">
    <property type="protein sequence ID" value="OB06G27170.1"/>
    <property type="gene ID" value="OB06G27170"/>
</dbReference>
<keyword evidence="1" id="KW-0489">Methyltransferase</keyword>
<feature type="active site" description="Proton acceptor" evidence="4">
    <location>
        <position position="277"/>
    </location>
</feature>
<dbReference type="PROSITE" id="PS51683">
    <property type="entry name" value="SAM_OMT_II"/>
    <property type="match status" value="1"/>
</dbReference>
<dbReference type="Pfam" id="PF08100">
    <property type="entry name" value="Dimerisation"/>
    <property type="match status" value="1"/>
</dbReference>
<evidence type="ECO:0008006" key="9">
    <source>
        <dbReference type="Google" id="ProtNLM"/>
    </source>
</evidence>